<dbReference type="Gene3D" id="3.40.50.1980">
    <property type="entry name" value="Nitrogenase molybdenum iron protein domain"/>
    <property type="match status" value="2"/>
</dbReference>
<dbReference type="Proteomes" id="UP000555393">
    <property type="component" value="Unassembled WGS sequence"/>
</dbReference>
<keyword evidence="1" id="KW-0732">Signal</keyword>
<evidence type="ECO:0000259" key="2">
    <source>
        <dbReference type="PROSITE" id="PS50983"/>
    </source>
</evidence>
<dbReference type="EMBL" id="JACIIU010000005">
    <property type="protein sequence ID" value="MBB6261073.1"/>
    <property type="molecule type" value="Genomic_DNA"/>
</dbReference>
<dbReference type="SUPFAM" id="SSF53807">
    <property type="entry name" value="Helical backbone' metal receptor"/>
    <property type="match status" value="1"/>
</dbReference>
<dbReference type="AlphaFoldDB" id="A0A841LSK2"/>
<feature type="domain" description="Fe/B12 periplasmic-binding" evidence="2">
    <location>
        <begin position="51"/>
        <end position="306"/>
    </location>
</feature>
<feature type="signal peptide" evidence="1">
    <location>
        <begin position="1"/>
        <end position="23"/>
    </location>
</feature>
<protein>
    <submittedName>
        <fullName evidence="3">Iron complex transport system substrate-binding protein</fullName>
    </submittedName>
</protein>
<dbReference type="PROSITE" id="PS50983">
    <property type="entry name" value="FE_B12_PBP"/>
    <property type="match status" value="1"/>
</dbReference>
<dbReference type="PANTHER" id="PTHR30535:SF4">
    <property type="entry name" value="HEMIN-BINDING PERIPLASMIC PROTEIN HMUT"/>
    <property type="match status" value="1"/>
</dbReference>
<evidence type="ECO:0000313" key="4">
    <source>
        <dbReference type="Proteomes" id="UP000555393"/>
    </source>
</evidence>
<evidence type="ECO:0000313" key="3">
    <source>
        <dbReference type="EMBL" id="MBB6261073.1"/>
    </source>
</evidence>
<dbReference type="RefSeq" id="WP_184222083.1">
    <property type="nucleotide sequence ID" value="NZ_JACIIU010000005.1"/>
</dbReference>
<name>A0A841LSK2_9HYPH</name>
<comment type="caution">
    <text evidence="3">The sequence shown here is derived from an EMBL/GenBank/DDBJ whole genome shotgun (WGS) entry which is preliminary data.</text>
</comment>
<dbReference type="InterPro" id="IPR050902">
    <property type="entry name" value="ABC_Transporter_SBP"/>
</dbReference>
<feature type="chain" id="PRO_5032332036" evidence="1">
    <location>
        <begin position="24"/>
        <end position="306"/>
    </location>
</feature>
<organism evidence="3 4">
    <name type="scientific">Paenochrobactrum gallinarii</name>
    <dbReference type="NCBI Taxonomy" id="643673"/>
    <lineage>
        <taxon>Bacteria</taxon>
        <taxon>Pseudomonadati</taxon>
        <taxon>Pseudomonadota</taxon>
        <taxon>Alphaproteobacteria</taxon>
        <taxon>Hyphomicrobiales</taxon>
        <taxon>Brucellaceae</taxon>
        <taxon>Paenochrobactrum</taxon>
    </lineage>
</organism>
<evidence type="ECO:0000256" key="1">
    <source>
        <dbReference type="SAM" id="SignalP"/>
    </source>
</evidence>
<sequence>MILLRLVSVLCVSSALFSTGAYSASLNIADAVPYPPLYKPVEATERTDKPDIVLIGADLVEVAVALGAADRILARPADIDLPGIDNTPHKIREWAGVEGVLALRPALVVASSVTSQRVLDGLNSVGVQTAMIDRTLPATEKVSRLAALLKLEERGEKLNAAIEADYAAIEPVLLDGRKLRIVHASKMGAGTSFTAGGAETAIHNLILRVGALNAAAEVGRDRYRPVTPEGMIMMAPDVILISEKEIASFGGMDGIWGSYPGIDQTPAGRQRNVIVMRELHVRADAASSGIATKALASALQEMFVKP</sequence>
<dbReference type="PANTHER" id="PTHR30535">
    <property type="entry name" value="VITAMIN B12-BINDING PROTEIN"/>
    <property type="match status" value="1"/>
</dbReference>
<proteinExistence type="predicted"/>
<reference evidence="3 4" key="1">
    <citation type="submission" date="2020-08" db="EMBL/GenBank/DDBJ databases">
        <title>Genomic Encyclopedia of Type Strains, Phase IV (KMG-IV): sequencing the most valuable type-strain genomes for metagenomic binning, comparative biology and taxonomic classification.</title>
        <authorList>
            <person name="Goeker M."/>
        </authorList>
    </citation>
    <scope>NUCLEOTIDE SEQUENCE [LARGE SCALE GENOMIC DNA]</scope>
    <source>
        <strain evidence="3 4">DSM 22336</strain>
    </source>
</reference>
<keyword evidence="4" id="KW-1185">Reference proteome</keyword>
<dbReference type="Pfam" id="PF01497">
    <property type="entry name" value="Peripla_BP_2"/>
    <property type="match status" value="1"/>
</dbReference>
<dbReference type="InterPro" id="IPR002491">
    <property type="entry name" value="ABC_transptr_periplasmic_BD"/>
</dbReference>
<gene>
    <name evidence="3" type="ORF">FHS77_001621</name>
</gene>
<accession>A0A841LSK2</accession>